<dbReference type="Proteomes" id="UP000683360">
    <property type="component" value="Unassembled WGS sequence"/>
</dbReference>
<dbReference type="FunFam" id="1.25.10.10:FF:000070">
    <property type="entry name" value="armadillo repeat-containing protein 8 isoform X1"/>
    <property type="match status" value="1"/>
</dbReference>
<dbReference type="InterPro" id="IPR011989">
    <property type="entry name" value="ARM-like"/>
</dbReference>
<name>A0A8S3TT74_MYTED</name>
<keyword evidence="6" id="KW-0539">Nucleus</keyword>
<evidence type="ECO:0000256" key="4">
    <source>
        <dbReference type="ARBA" id="ARBA00022490"/>
    </source>
</evidence>
<dbReference type="OrthoDB" id="5559898at2759"/>
<dbReference type="SMART" id="SM00185">
    <property type="entry name" value="ARM"/>
    <property type="match status" value="4"/>
</dbReference>
<dbReference type="GO" id="GO:0005634">
    <property type="term" value="C:nucleus"/>
    <property type="evidence" value="ECO:0007669"/>
    <property type="project" value="UniProtKB-SubCell"/>
</dbReference>
<dbReference type="PANTHER" id="PTHR15651">
    <property type="entry name" value="ARMADILLO REPEAT-CONTAINING PROTEIN 8"/>
    <property type="match status" value="1"/>
</dbReference>
<dbReference type="GO" id="GO:0005737">
    <property type="term" value="C:cytoplasm"/>
    <property type="evidence" value="ECO:0007669"/>
    <property type="project" value="UniProtKB-SubCell"/>
</dbReference>
<keyword evidence="5" id="KW-0677">Repeat</keyword>
<dbReference type="AlphaFoldDB" id="A0A8S3TT74"/>
<evidence type="ECO:0000256" key="6">
    <source>
        <dbReference type="ARBA" id="ARBA00023242"/>
    </source>
</evidence>
<dbReference type="GO" id="GO:0043161">
    <property type="term" value="P:proteasome-mediated ubiquitin-dependent protein catabolic process"/>
    <property type="evidence" value="ECO:0007669"/>
    <property type="project" value="TreeGrafter"/>
</dbReference>
<accession>A0A8S3TT74</accession>
<comment type="subcellular location">
    <subcellularLocation>
        <location evidence="2">Cytoplasm</location>
    </subcellularLocation>
    <subcellularLocation>
        <location evidence="1">Nucleus</location>
    </subcellularLocation>
</comment>
<keyword evidence="8" id="KW-1185">Reference proteome</keyword>
<evidence type="ECO:0000313" key="8">
    <source>
        <dbReference type="Proteomes" id="UP000683360"/>
    </source>
</evidence>
<evidence type="ECO:0000256" key="3">
    <source>
        <dbReference type="ARBA" id="ARBA00013746"/>
    </source>
</evidence>
<sequence length="540" mass="60116">MIQTAMEVDSGWECVNIILADEQDKWMESIVLLQWMIDDGIPIELRTEAAIVLGSLAKGSEEELQTLVNAGSVNVLLMGITNNNIKFVEACLRCLKTIFLMNDPPVHLIYENKTVIPHMINIISKSLCTQECITTLFSRCCNTKEHQEKLCMNGALATLAPLLTSTIYKVQMPTLKSIAVLCYQNEEVAKATATATYNGESIPSLLVKLLARDKTSEMQMAAARCLTYLCRGGALQPSSNVIMFKALPTVIRMCKKDRTLEENVEGAETLAYLIEEDPELQGIAAISDHIIKTLAEYLRYTDVQQFNSRTTHKKIIETENLMDHIISGMNSEDIKVKAAAVRCLHSLSRSVQQLRTTFQDHVVWKPLMNMIQNGPENLLVITSSTLCNLLLEFSPGREVNTPRKAILDTGAIGILVTLTGRNESELRLNGIWGLMNMAFQSELKVKSQIIEAIGTEQLFKLLSDPDPNILMKTLGLIRNLLSGKPHIDSIMSVYGTQIMQAVVFILEGDHSADIKEQIFFILTNVADGDDSKGYIMENED</sequence>
<evidence type="ECO:0000256" key="5">
    <source>
        <dbReference type="ARBA" id="ARBA00022737"/>
    </source>
</evidence>
<evidence type="ECO:0000256" key="2">
    <source>
        <dbReference type="ARBA" id="ARBA00004496"/>
    </source>
</evidence>
<evidence type="ECO:0000313" key="7">
    <source>
        <dbReference type="EMBL" id="CAG2231933.1"/>
    </source>
</evidence>
<dbReference type="Gene3D" id="1.25.10.10">
    <property type="entry name" value="Leucine-rich Repeat Variant"/>
    <property type="match status" value="3"/>
</dbReference>
<comment type="caution">
    <text evidence="7">The sequence shown here is derived from an EMBL/GenBank/DDBJ whole genome shotgun (WGS) entry which is preliminary data.</text>
</comment>
<keyword evidence="4" id="KW-0963">Cytoplasm</keyword>
<evidence type="ECO:0000256" key="1">
    <source>
        <dbReference type="ARBA" id="ARBA00004123"/>
    </source>
</evidence>
<organism evidence="7 8">
    <name type="scientific">Mytilus edulis</name>
    <name type="common">Blue mussel</name>
    <dbReference type="NCBI Taxonomy" id="6550"/>
    <lineage>
        <taxon>Eukaryota</taxon>
        <taxon>Metazoa</taxon>
        <taxon>Spiralia</taxon>
        <taxon>Lophotrochozoa</taxon>
        <taxon>Mollusca</taxon>
        <taxon>Bivalvia</taxon>
        <taxon>Autobranchia</taxon>
        <taxon>Pteriomorphia</taxon>
        <taxon>Mytilida</taxon>
        <taxon>Mytiloidea</taxon>
        <taxon>Mytilidae</taxon>
        <taxon>Mytilinae</taxon>
        <taxon>Mytilus</taxon>
    </lineage>
</organism>
<gene>
    <name evidence="7" type="ORF">MEDL_44643</name>
</gene>
<dbReference type="SUPFAM" id="SSF48371">
    <property type="entry name" value="ARM repeat"/>
    <property type="match status" value="1"/>
</dbReference>
<dbReference type="InterPro" id="IPR038739">
    <property type="entry name" value="ARMC8/Vid28"/>
</dbReference>
<reference evidence="7" key="1">
    <citation type="submission" date="2021-03" db="EMBL/GenBank/DDBJ databases">
        <authorList>
            <person name="Bekaert M."/>
        </authorList>
    </citation>
    <scope>NUCLEOTIDE SEQUENCE</scope>
</reference>
<protein>
    <recommendedName>
        <fullName evidence="3">Armadillo repeat-containing protein 8</fullName>
    </recommendedName>
</protein>
<dbReference type="PANTHER" id="PTHR15651:SF7">
    <property type="entry name" value="ARMADILLO REPEAT-CONTAINING PROTEIN 8"/>
    <property type="match status" value="1"/>
</dbReference>
<dbReference type="EMBL" id="CAJPWZ010002160">
    <property type="protein sequence ID" value="CAG2231933.1"/>
    <property type="molecule type" value="Genomic_DNA"/>
</dbReference>
<dbReference type="InterPro" id="IPR000225">
    <property type="entry name" value="Armadillo"/>
</dbReference>
<dbReference type="InterPro" id="IPR016024">
    <property type="entry name" value="ARM-type_fold"/>
</dbReference>
<proteinExistence type="predicted"/>
<dbReference type="GO" id="GO:0034657">
    <property type="term" value="C:GID complex"/>
    <property type="evidence" value="ECO:0007669"/>
    <property type="project" value="TreeGrafter"/>
</dbReference>